<feature type="domain" description="Carbohydrate binding module xylan-binding" evidence="2">
    <location>
        <begin position="833"/>
        <end position="922"/>
    </location>
</feature>
<evidence type="ECO:0000259" key="2">
    <source>
        <dbReference type="Pfam" id="PF16841"/>
    </source>
</evidence>
<dbReference type="EMBL" id="QKYU01000008">
    <property type="protein sequence ID" value="PZW46801.1"/>
    <property type="molecule type" value="Genomic_DNA"/>
</dbReference>
<dbReference type="Proteomes" id="UP000249688">
    <property type="component" value="Unassembled WGS sequence"/>
</dbReference>
<dbReference type="Pfam" id="PF16841">
    <property type="entry name" value="CBM60"/>
    <property type="match status" value="2"/>
</dbReference>
<accession>A0A2W7IM10</accession>
<organism evidence="3 4">
    <name type="scientific">Humitalea rosea</name>
    <dbReference type="NCBI Taxonomy" id="990373"/>
    <lineage>
        <taxon>Bacteria</taxon>
        <taxon>Pseudomonadati</taxon>
        <taxon>Pseudomonadota</taxon>
        <taxon>Alphaproteobacteria</taxon>
        <taxon>Acetobacterales</taxon>
        <taxon>Roseomonadaceae</taxon>
        <taxon>Humitalea</taxon>
    </lineage>
</organism>
<protein>
    <submittedName>
        <fullName evidence="3">Putative xylan-binding protein with Ca-dependent carbohydrate-binding module</fullName>
    </submittedName>
</protein>
<name>A0A2W7IM10_9PROT</name>
<dbReference type="AlphaFoldDB" id="A0A2W7IM10"/>
<evidence type="ECO:0000313" key="3">
    <source>
        <dbReference type="EMBL" id="PZW46801.1"/>
    </source>
</evidence>
<dbReference type="InterPro" id="IPR031768">
    <property type="entry name" value="CBM60_xylan-bd"/>
</dbReference>
<keyword evidence="4" id="KW-1185">Reference proteome</keyword>
<feature type="region of interest" description="Disordered" evidence="1">
    <location>
        <begin position="673"/>
        <end position="693"/>
    </location>
</feature>
<proteinExistence type="predicted"/>
<gene>
    <name evidence="3" type="ORF">C8P66_10880</name>
</gene>
<comment type="caution">
    <text evidence="3">The sequence shown here is derived from an EMBL/GenBank/DDBJ whole genome shotgun (WGS) entry which is preliminary data.</text>
</comment>
<reference evidence="3 4" key="1">
    <citation type="submission" date="2018-06" db="EMBL/GenBank/DDBJ databases">
        <title>Genomic Encyclopedia of Archaeal and Bacterial Type Strains, Phase II (KMG-II): from individual species to whole genera.</title>
        <authorList>
            <person name="Goeker M."/>
        </authorList>
    </citation>
    <scope>NUCLEOTIDE SEQUENCE [LARGE SCALE GENOMIC DNA]</scope>
    <source>
        <strain evidence="3 4">DSM 24525</strain>
    </source>
</reference>
<sequence>MTGEIVRISYSNAGLSELKAGIVTLGQVFVQGELPSGVGLMASIAGGSLPVQIDVKTRYDDGSVKMAVLSMERPALAAGAQVEAVLVTAPAAGTAPALDLAATLGGHSFAVALTGADGVTHSIDVLEALRDALADGTASFWQQGPLATQARVEIPLAGSQRLVFDVTGFANGGMSVEAQFNNDRAMEAAGGRAAYDVTVTMDGQTVAQHAIDQGQYQNWHQSFANGKDGGQGLGDATDGWLNIRQDIAHLQQTGAIAEYDLTTGVAESLLSAFGDATAAPGWGDPLATNGVTQYMPATGARGDIGFTTSANTAWLMTQDIRVASYAMDQAEAAGGVPWNMWDAQNGSWLGADDYPQLWTDYRGGTGTPGDGASTGLTQQPDALSGWSLDSAHQPDLSFVPYLLTGERWMLDTLNAQASWNVVAQWPAVRGDAGELVVKDNQVRGAAWSLRQIDEAAWASPDGSAEKAYFTSVSEANWSWLVAQIPAWTAAQGEAHGWLPGVYGAAGAMPAWQQDYFASTAIAAASHGNADAVTFLEWQSNFLIGRFTHAADGFASHDGAAYLIAISDPVTGTPYQTWAEIGAEMTARQWTNGTGWSQSQGDYAQLALATLAGLAEVLGSTAAADAYYALLADQPPFTTAADFNRDPTFSIEAPALGGGTPPIPATPVAVDPTPVPAEPVPAEPAPAQPAPAVPEPSAVPSFGIGANLVRIGLSEDAWQGDARYSILLDGKVVVADRYATAPHAAGETGYLDIHANLAAGPHALTVQFVNDLWGGTAATDRNLYVNSVSVDGTDQAWSASLLSNGGATLNISATAAPAPQAPVAVPVATAPDVLRIGVSADAWQGNPRFLLFIDGAQTGGEHVSSVSHAAHKVEYVEVVGAFGQGPHELTVRFLNDGWGGAADLDRNLYVDSVTFNGTDTGQAAPLYTTGDAVFAF</sequence>
<feature type="domain" description="Carbohydrate binding module xylan-binding" evidence="2">
    <location>
        <begin position="712"/>
        <end position="795"/>
    </location>
</feature>
<evidence type="ECO:0000313" key="4">
    <source>
        <dbReference type="Proteomes" id="UP000249688"/>
    </source>
</evidence>
<evidence type="ECO:0000256" key="1">
    <source>
        <dbReference type="SAM" id="MobiDB-lite"/>
    </source>
</evidence>
<dbReference type="Gene3D" id="2.60.60.40">
    <property type="match status" value="2"/>
</dbReference>